<dbReference type="GO" id="GO:0003677">
    <property type="term" value="F:DNA binding"/>
    <property type="evidence" value="ECO:0007669"/>
    <property type="project" value="UniProtKB-KW"/>
</dbReference>
<protein>
    <submittedName>
        <fullName evidence="1">DNA-binding protein</fullName>
    </submittedName>
</protein>
<dbReference type="Proteomes" id="UP000252706">
    <property type="component" value="Unassembled WGS sequence"/>
</dbReference>
<dbReference type="OrthoDB" id="7578892at2"/>
<organism evidence="1 2">
    <name type="scientific">Phaeobacter gallaeciensis</name>
    <dbReference type="NCBI Taxonomy" id="60890"/>
    <lineage>
        <taxon>Bacteria</taxon>
        <taxon>Pseudomonadati</taxon>
        <taxon>Pseudomonadota</taxon>
        <taxon>Alphaproteobacteria</taxon>
        <taxon>Rhodobacterales</taxon>
        <taxon>Roseobacteraceae</taxon>
        <taxon>Phaeobacter</taxon>
    </lineage>
</organism>
<comment type="caution">
    <text evidence="1">The sequence shown here is derived from an EMBL/GenBank/DDBJ whole genome shotgun (WGS) entry which is preliminary data.</text>
</comment>
<dbReference type="SUPFAM" id="SSF46955">
    <property type="entry name" value="Putative DNA-binding domain"/>
    <property type="match status" value="1"/>
</dbReference>
<dbReference type="InterPro" id="IPR009061">
    <property type="entry name" value="DNA-bd_dom_put_sf"/>
</dbReference>
<gene>
    <name evidence="1" type="ORF">DS909_00785</name>
</gene>
<keyword evidence="1" id="KW-0238">DNA-binding</keyword>
<reference evidence="1 2" key="1">
    <citation type="submission" date="2018-07" db="EMBL/GenBank/DDBJ databases">
        <title>Modular assembly of carbohydrate-degrading microbial communities in the ocean.</title>
        <authorList>
            <person name="Enke T.N."/>
            <person name="Datta M.S."/>
            <person name="Schwartzman J.A."/>
            <person name="Cermak N."/>
            <person name="Schmitz D.A."/>
            <person name="Barrere J."/>
            <person name="Cordero O.X."/>
        </authorList>
    </citation>
    <scope>NUCLEOTIDE SEQUENCE [LARGE SCALE GENOMIC DNA]</scope>
    <source>
        <strain evidence="1 2">C3M10</strain>
    </source>
</reference>
<sequence>MAHDFPPRLMPAPTAARYIGVSESTLRNLGLPKREIGSKRVYDKRDLDAYADQLPYTGAKPENGNEW</sequence>
<dbReference type="RefSeq" id="WP_113821538.1">
    <property type="nucleotide sequence ID" value="NZ_QOCE01000003.1"/>
</dbReference>
<dbReference type="AlphaFoldDB" id="A0A366XA52"/>
<proteinExistence type="predicted"/>
<evidence type="ECO:0000313" key="1">
    <source>
        <dbReference type="EMBL" id="RBW62176.1"/>
    </source>
</evidence>
<name>A0A366XA52_9RHOB</name>
<dbReference type="EMBL" id="QOCE01000003">
    <property type="protein sequence ID" value="RBW62176.1"/>
    <property type="molecule type" value="Genomic_DNA"/>
</dbReference>
<evidence type="ECO:0000313" key="2">
    <source>
        <dbReference type="Proteomes" id="UP000252706"/>
    </source>
</evidence>
<accession>A0A366XA52</accession>